<feature type="signal peptide" evidence="1">
    <location>
        <begin position="1"/>
        <end position="23"/>
    </location>
</feature>
<dbReference type="RefSeq" id="WP_248863414.1">
    <property type="nucleotide sequence ID" value="NZ_CP086322.1"/>
</dbReference>
<proteinExistence type="predicted"/>
<evidence type="ECO:0000313" key="2">
    <source>
        <dbReference type="EMBL" id="UQA92548.1"/>
    </source>
</evidence>
<gene>
    <name evidence="2" type="ORF">K9S39_12590</name>
</gene>
<accession>A0ABY4M5T2</accession>
<name>A0ABY4M5T2_9ACTN</name>
<dbReference type="InterPro" id="IPR021373">
    <property type="entry name" value="DUF2993"/>
</dbReference>
<keyword evidence="1" id="KW-0732">Signal</keyword>
<dbReference type="EMBL" id="CP086322">
    <property type="protein sequence ID" value="UQA92548.1"/>
    <property type="molecule type" value="Genomic_DNA"/>
</dbReference>
<organism evidence="2 3">
    <name type="scientific">Streptomyces halobius</name>
    <dbReference type="NCBI Taxonomy" id="2879846"/>
    <lineage>
        <taxon>Bacteria</taxon>
        <taxon>Bacillati</taxon>
        <taxon>Actinomycetota</taxon>
        <taxon>Actinomycetes</taxon>
        <taxon>Kitasatosporales</taxon>
        <taxon>Streptomycetaceae</taxon>
        <taxon>Streptomyces</taxon>
    </lineage>
</organism>
<evidence type="ECO:0000256" key="1">
    <source>
        <dbReference type="SAM" id="SignalP"/>
    </source>
</evidence>
<evidence type="ECO:0000313" key="3">
    <source>
        <dbReference type="Proteomes" id="UP000830115"/>
    </source>
</evidence>
<protein>
    <submittedName>
        <fullName evidence="2">DUF2993 domain-containing protein</fullName>
    </submittedName>
</protein>
<dbReference type="Pfam" id="PF11209">
    <property type="entry name" value="LmeA"/>
    <property type="match status" value="1"/>
</dbReference>
<keyword evidence="3" id="KW-1185">Reference proteome</keyword>
<sequence length="213" mass="21550">MRMRMPLILLGSLVVLAVGADLAAEQIAENIAANKFGERLPGQQGSAEVDIKGFPFLTQAATGTFDEISVTVKDTAAPAGSSTVTLPRATLTARGVKVEGTSSAVADLVEGQATVPYSALATALEQQNPSGGPVEIAPVTGGAARVRITQGGRDLIARLSGQGEDIAFTPEVEGAPPQAVAVATGPLRADITGATPDEGGVRLHFAGRLVSLG</sequence>
<dbReference type="Proteomes" id="UP000830115">
    <property type="component" value="Chromosome"/>
</dbReference>
<feature type="chain" id="PRO_5046446790" evidence="1">
    <location>
        <begin position="24"/>
        <end position="213"/>
    </location>
</feature>
<reference evidence="2" key="1">
    <citation type="submission" date="2021-10" db="EMBL/GenBank/DDBJ databases">
        <title>Streptomyces nigrumlapis sp.nov.,an antimicrobial producing actinobacterium isolated from Black Gobi rocks.</title>
        <authorList>
            <person name="Wen Y."/>
            <person name="Zhang W."/>
            <person name="Liu X.G."/>
        </authorList>
    </citation>
    <scope>NUCLEOTIDE SEQUENCE</scope>
    <source>
        <strain evidence="2">ST13-2-2</strain>
    </source>
</reference>